<dbReference type="SMART" id="SM00418">
    <property type="entry name" value="HTH_ARSR"/>
    <property type="match status" value="1"/>
</dbReference>
<dbReference type="EMBL" id="JMIB01000043">
    <property type="protein sequence ID" value="KDM89834.1"/>
    <property type="molecule type" value="Genomic_DNA"/>
</dbReference>
<dbReference type="SUPFAM" id="SSF52821">
    <property type="entry name" value="Rhodanese/Cell cycle control phosphatase"/>
    <property type="match status" value="1"/>
</dbReference>
<dbReference type="GO" id="GO:0004792">
    <property type="term" value="F:thiosulfate-cyanide sulfurtransferase activity"/>
    <property type="evidence" value="ECO:0007669"/>
    <property type="project" value="InterPro"/>
</dbReference>
<dbReference type="InterPro" id="IPR050229">
    <property type="entry name" value="GlpE_sulfurtransferase"/>
</dbReference>
<dbReference type="Proteomes" id="UP000027192">
    <property type="component" value="Unassembled WGS sequence"/>
</dbReference>
<dbReference type="FunFam" id="3.40.250.10:FF:000039">
    <property type="entry name" value="ArsR family transcriptional regulator"/>
    <property type="match status" value="1"/>
</dbReference>
<name>A0A066RHP2_9GAMM</name>
<dbReference type="STRING" id="1654360.EA58_20500"/>
<dbReference type="InterPro" id="IPR001845">
    <property type="entry name" value="HTH_ArsR_DNA-bd_dom"/>
</dbReference>
<feature type="domain" description="Rhodanese" evidence="1">
    <location>
        <begin position="130"/>
        <end position="219"/>
    </location>
</feature>
<dbReference type="CDD" id="cd00090">
    <property type="entry name" value="HTH_ARSR"/>
    <property type="match status" value="1"/>
</dbReference>
<organism evidence="3 4">
    <name type="scientific">Photobacterium galatheae</name>
    <dbReference type="NCBI Taxonomy" id="1654360"/>
    <lineage>
        <taxon>Bacteria</taxon>
        <taxon>Pseudomonadati</taxon>
        <taxon>Pseudomonadota</taxon>
        <taxon>Gammaproteobacteria</taxon>
        <taxon>Vibrionales</taxon>
        <taxon>Vibrionaceae</taxon>
        <taxon>Photobacterium</taxon>
    </lineage>
</organism>
<dbReference type="CDD" id="cd00158">
    <property type="entry name" value="RHOD"/>
    <property type="match status" value="1"/>
</dbReference>
<evidence type="ECO:0000313" key="3">
    <source>
        <dbReference type="EMBL" id="KDM89834.1"/>
    </source>
</evidence>
<dbReference type="PRINTS" id="PR00778">
    <property type="entry name" value="HTHARSR"/>
</dbReference>
<dbReference type="InterPro" id="IPR036390">
    <property type="entry name" value="WH_DNA-bd_sf"/>
</dbReference>
<comment type="caution">
    <text evidence="3">The sequence shown here is derived from an EMBL/GenBank/DDBJ whole genome shotgun (WGS) entry which is preliminary data.</text>
</comment>
<dbReference type="SUPFAM" id="SSF46785">
    <property type="entry name" value="Winged helix' DNA-binding domain"/>
    <property type="match status" value="1"/>
</dbReference>
<dbReference type="AlphaFoldDB" id="A0A066RHP2"/>
<accession>A0A066RHP2</accession>
<feature type="domain" description="HTH arsR-type" evidence="2">
    <location>
        <begin position="6"/>
        <end position="100"/>
    </location>
</feature>
<dbReference type="InterPro" id="IPR036388">
    <property type="entry name" value="WH-like_DNA-bd_sf"/>
</dbReference>
<dbReference type="SMART" id="SM00450">
    <property type="entry name" value="RHOD"/>
    <property type="match status" value="1"/>
</dbReference>
<dbReference type="PANTHER" id="PTHR43031">
    <property type="entry name" value="FAD-DEPENDENT OXIDOREDUCTASE"/>
    <property type="match status" value="1"/>
</dbReference>
<proteinExistence type="predicted"/>
<dbReference type="PROSITE" id="PS00380">
    <property type="entry name" value="RHODANESE_1"/>
    <property type="match status" value="1"/>
</dbReference>
<dbReference type="InterPro" id="IPR001763">
    <property type="entry name" value="Rhodanese-like_dom"/>
</dbReference>
<dbReference type="PROSITE" id="PS50206">
    <property type="entry name" value="RHODANESE_3"/>
    <property type="match status" value="1"/>
</dbReference>
<gene>
    <name evidence="3" type="ORF">EA58_20500</name>
</gene>
<dbReference type="OrthoDB" id="9814704at2"/>
<dbReference type="Pfam" id="PF01022">
    <property type="entry name" value="HTH_5"/>
    <property type="match status" value="1"/>
</dbReference>
<dbReference type="InterPro" id="IPR036873">
    <property type="entry name" value="Rhodanese-like_dom_sf"/>
</dbReference>
<dbReference type="InterPro" id="IPR011991">
    <property type="entry name" value="ArsR-like_HTH"/>
</dbReference>
<keyword evidence="4" id="KW-1185">Reference proteome</keyword>
<evidence type="ECO:0000259" key="2">
    <source>
        <dbReference type="PROSITE" id="PS50987"/>
    </source>
</evidence>
<reference evidence="3 4" key="1">
    <citation type="submission" date="2014-04" db="EMBL/GenBank/DDBJ databases">
        <title>Draft genome sequence of Photobacterium halotolerans S2753: a solonamide, ngercheumicin and holomycin producer.</title>
        <authorList>
            <person name="Machado H.R."/>
            <person name="Gram L."/>
        </authorList>
    </citation>
    <scope>NUCLEOTIDE SEQUENCE [LARGE SCALE GENOMIC DNA]</scope>
    <source>
        <strain evidence="3 4">S2753</strain>
    </source>
</reference>
<dbReference type="Gene3D" id="1.10.10.10">
    <property type="entry name" value="Winged helix-like DNA-binding domain superfamily/Winged helix DNA-binding domain"/>
    <property type="match status" value="1"/>
</dbReference>
<dbReference type="InterPro" id="IPR001307">
    <property type="entry name" value="Thiosulphate_STrfase_CS"/>
</dbReference>
<sequence length="220" mass="24885">MSMINNQYHIYSELADLARPLGNAHRLILLEHIAQGEKPVEKLAELAELTVANASQHLQQLKRNGYVQTRREGKHVFYRLGDAPIVELLIALRQFAEFNHSEIKKLVVSTLNDQKDAEAISREELLSRMHENSVTLLDVRPEEEFAQGHLPGAVNIPLTELEKRLSELPEEQDIVAYCRGPYCSLSVKAVIALREKGLSARRFNEGVPEWKAAGYPVNRS</sequence>
<protein>
    <submittedName>
        <fullName evidence="3">ArsR family transcriptional regulator</fullName>
    </submittedName>
</protein>
<evidence type="ECO:0000259" key="1">
    <source>
        <dbReference type="PROSITE" id="PS50206"/>
    </source>
</evidence>
<dbReference type="PROSITE" id="PS50987">
    <property type="entry name" value="HTH_ARSR_2"/>
    <property type="match status" value="1"/>
</dbReference>
<dbReference type="GO" id="GO:0003700">
    <property type="term" value="F:DNA-binding transcription factor activity"/>
    <property type="evidence" value="ECO:0007669"/>
    <property type="project" value="InterPro"/>
</dbReference>
<dbReference type="NCBIfam" id="NF033788">
    <property type="entry name" value="HTH_metalloreg"/>
    <property type="match status" value="1"/>
</dbReference>
<dbReference type="PANTHER" id="PTHR43031:SF1">
    <property type="entry name" value="PYRIDINE NUCLEOTIDE-DISULPHIDE OXIDOREDUCTASE"/>
    <property type="match status" value="1"/>
</dbReference>
<dbReference type="Gene3D" id="3.40.250.10">
    <property type="entry name" value="Rhodanese-like domain"/>
    <property type="match status" value="1"/>
</dbReference>
<dbReference type="Pfam" id="PF00581">
    <property type="entry name" value="Rhodanese"/>
    <property type="match status" value="1"/>
</dbReference>
<evidence type="ECO:0000313" key="4">
    <source>
        <dbReference type="Proteomes" id="UP000027192"/>
    </source>
</evidence>
<dbReference type="RefSeq" id="WP_036756865.1">
    <property type="nucleotide sequence ID" value="NZ_JAGSGC010000018.1"/>
</dbReference>